<dbReference type="EMBL" id="JAUHHC010000001">
    <property type="protein sequence ID" value="MDN3918722.1"/>
    <property type="molecule type" value="Genomic_DNA"/>
</dbReference>
<sequence length="233" mass="25776">MKPDEAIPLNLYEVVRWGNESDDPVTGGPNGPDTCFLVRAESVEAAAQLVDRELARMPSEFVQPFASLVHLLGTERASESTPRVLRGPYVQSAYGHGWRSWNRDERDGPWIEHIPVQHITERMKALLKSGAIVRLISGAQWANLARAMLTLPAKGPLGRVKYVVRDEPAPEFFAVDWQLLAESRATTNIIEWVEIDGIGAMAEITGALQANQIAFTTTSDDRVMVRGYARGPT</sequence>
<reference evidence="1 2" key="1">
    <citation type="submission" date="2023-06" db="EMBL/GenBank/DDBJ databases">
        <title>Pelomonas sp. PFR6 16S ribosomal RNA gene Genome sequencing and assembly.</title>
        <authorList>
            <person name="Woo H."/>
        </authorList>
    </citation>
    <scope>NUCLEOTIDE SEQUENCE [LARGE SCALE GENOMIC DNA]</scope>
    <source>
        <strain evidence="1 2">PFR6</strain>
    </source>
</reference>
<keyword evidence="2" id="KW-1185">Reference proteome</keyword>
<dbReference type="Proteomes" id="UP001228044">
    <property type="component" value="Unassembled WGS sequence"/>
</dbReference>
<accession>A0ABT8DQZ8</accession>
<evidence type="ECO:0000313" key="1">
    <source>
        <dbReference type="EMBL" id="MDN3918722.1"/>
    </source>
</evidence>
<comment type="caution">
    <text evidence="1">The sequence shown here is derived from an EMBL/GenBank/DDBJ whole genome shotgun (WGS) entry which is preliminary data.</text>
</comment>
<dbReference type="RefSeq" id="WP_290357053.1">
    <property type="nucleotide sequence ID" value="NZ_JAUHHC010000001.1"/>
</dbReference>
<name>A0ABT8DQZ8_9BURK</name>
<evidence type="ECO:0000313" key="2">
    <source>
        <dbReference type="Proteomes" id="UP001228044"/>
    </source>
</evidence>
<protein>
    <submittedName>
        <fullName evidence="1">Uncharacterized protein</fullName>
    </submittedName>
</protein>
<gene>
    <name evidence="1" type="ORF">QWJ38_00390</name>
</gene>
<organism evidence="1 2">
    <name type="scientific">Roseateles violae</name>
    <dbReference type="NCBI Taxonomy" id="3058042"/>
    <lineage>
        <taxon>Bacteria</taxon>
        <taxon>Pseudomonadati</taxon>
        <taxon>Pseudomonadota</taxon>
        <taxon>Betaproteobacteria</taxon>
        <taxon>Burkholderiales</taxon>
        <taxon>Sphaerotilaceae</taxon>
        <taxon>Roseateles</taxon>
    </lineage>
</organism>
<dbReference type="Pfam" id="PF20383">
    <property type="entry name" value="DUF6678"/>
    <property type="match status" value="1"/>
</dbReference>
<dbReference type="InterPro" id="IPR046500">
    <property type="entry name" value="DUF6678"/>
</dbReference>
<proteinExistence type="predicted"/>